<dbReference type="Proteomes" id="UP000516173">
    <property type="component" value="Chromosome"/>
</dbReference>
<dbReference type="GO" id="GO:0005524">
    <property type="term" value="F:ATP binding"/>
    <property type="evidence" value="ECO:0007669"/>
    <property type="project" value="UniProtKB-UniRule"/>
</dbReference>
<dbReference type="GeneID" id="80348856"/>
<name>A0A7G1KNE8_9NOCA</name>
<dbReference type="PANTHER" id="PTHR43585">
    <property type="entry name" value="FUMIPYRROLE BIOSYNTHESIS PROTEIN C"/>
    <property type="match status" value="1"/>
</dbReference>
<sequence length="422" mass="45336">MSDNSVLIVDPVSSGKLYPAVLAEYGIETILLDTAQALVSGFRTAPTPGALDFEADFGSSYERLLRMCRDRSVRYVIAGSEPGVELCERLRGDLPDCPGSDTTLPMRRWDKQYMFEALAAAGVPSLNTRSVETPDAIAATAFAELRGGRKLVVKPARGAASVDVRSVETPAELTAAVAAITDGAGLFGSGSAALIQQMYPAPRIEYAVDTFSTEHGHELLCVSVYDKWVSASGDFVYERGRWLEHDDPVVGELAEYASRVLDALGVRVGPAHMEIMSGSLGPRLIDFGARAHGIGHPQQTYQLTGNSQIHRECAYIAERFGLGRPAAEPRSGYVLAQRGALVLFSIDRASRYLGGADAELTGLPGVREVRMAAEPGRTYPATRSMMDSVALGLAFVVADDADELDIRCADVRKRVGDFFTPA</sequence>
<evidence type="ECO:0000256" key="4">
    <source>
        <dbReference type="PROSITE-ProRule" id="PRU00409"/>
    </source>
</evidence>
<dbReference type="RefSeq" id="WP_187683658.1">
    <property type="nucleotide sequence ID" value="NZ_AP023396.1"/>
</dbReference>
<dbReference type="EMBL" id="AP023396">
    <property type="protein sequence ID" value="BCK56620.1"/>
    <property type="molecule type" value="Genomic_DNA"/>
</dbReference>
<dbReference type="PANTHER" id="PTHR43585:SF2">
    <property type="entry name" value="ATP-GRASP ENZYME FSQD"/>
    <property type="match status" value="1"/>
</dbReference>
<feature type="domain" description="ATP-grasp" evidence="5">
    <location>
        <begin position="115"/>
        <end position="317"/>
    </location>
</feature>
<reference evidence="6 7" key="1">
    <citation type="submission" date="2020-08" db="EMBL/GenBank/DDBJ databases">
        <title>Genome Sequencing of Nocardia wallacei strain FMUON74 and assembly.</title>
        <authorList>
            <person name="Toyokawa M."/>
            <person name="Uesaka K."/>
        </authorList>
    </citation>
    <scope>NUCLEOTIDE SEQUENCE [LARGE SCALE GENOMIC DNA]</scope>
    <source>
        <strain evidence="6 7">FMUON74</strain>
    </source>
</reference>
<dbReference type="InterPro" id="IPR052032">
    <property type="entry name" value="ATP-dep_AA_Ligase"/>
</dbReference>
<evidence type="ECO:0000256" key="3">
    <source>
        <dbReference type="ARBA" id="ARBA00022840"/>
    </source>
</evidence>
<evidence type="ECO:0000313" key="7">
    <source>
        <dbReference type="Proteomes" id="UP000516173"/>
    </source>
</evidence>
<keyword evidence="7" id="KW-1185">Reference proteome</keyword>
<evidence type="ECO:0000256" key="1">
    <source>
        <dbReference type="ARBA" id="ARBA00022598"/>
    </source>
</evidence>
<dbReference type="KEGG" id="nwl:NWFMUON74_43920"/>
<organism evidence="6 7">
    <name type="scientific">Nocardia wallacei</name>
    <dbReference type="NCBI Taxonomy" id="480035"/>
    <lineage>
        <taxon>Bacteria</taxon>
        <taxon>Bacillati</taxon>
        <taxon>Actinomycetota</taxon>
        <taxon>Actinomycetes</taxon>
        <taxon>Mycobacteriales</taxon>
        <taxon>Nocardiaceae</taxon>
        <taxon>Nocardia</taxon>
    </lineage>
</organism>
<dbReference type="SUPFAM" id="SSF56059">
    <property type="entry name" value="Glutathione synthetase ATP-binding domain-like"/>
    <property type="match status" value="1"/>
</dbReference>
<dbReference type="InterPro" id="IPR011761">
    <property type="entry name" value="ATP-grasp"/>
</dbReference>
<protein>
    <submittedName>
        <fullName evidence="6">ATP-grasp domain-containing protein</fullName>
    </submittedName>
</protein>
<accession>A0A7G1KNE8</accession>
<keyword evidence="2 4" id="KW-0547">Nucleotide-binding</keyword>
<dbReference type="Pfam" id="PF13535">
    <property type="entry name" value="ATP-grasp_4"/>
    <property type="match status" value="1"/>
</dbReference>
<dbReference type="Gene3D" id="3.30.470.20">
    <property type="entry name" value="ATP-grasp fold, B domain"/>
    <property type="match status" value="1"/>
</dbReference>
<keyword evidence="3 4" id="KW-0067">ATP-binding</keyword>
<evidence type="ECO:0000256" key="2">
    <source>
        <dbReference type="ARBA" id="ARBA00022741"/>
    </source>
</evidence>
<gene>
    <name evidence="6" type="ORF">NWFMUON74_43920</name>
</gene>
<dbReference type="GO" id="GO:0046872">
    <property type="term" value="F:metal ion binding"/>
    <property type="evidence" value="ECO:0007669"/>
    <property type="project" value="InterPro"/>
</dbReference>
<dbReference type="GO" id="GO:0016874">
    <property type="term" value="F:ligase activity"/>
    <property type="evidence" value="ECO:0007669"/>
    <property type="project" value="UniProtKB-KW"/>
</dbReference>
<proteinExistence type="predicted"/>
<dbReference type="PROSITE" id="PS50975">
    <property type="entry name" value="ATP_GRASP"/>
    <property type="match status" value="1"/>
</dbReference>
<evidence type="ECO:0000259" key="5">
    <source>
        <dbReference type="PROSITE" id="PS50975"/>
    </source>
</evidence>
<dbReference type="AlphaFoldDB" id="A0A7G1KNE8"/>
<evidence type="ECO:0000313" key="6">
    <source>
        <dbReference type="EMBL" id="BCK56620.1"/>
    </source>
</evidence>
<keyword evidence="1" id="KW-0436">Ligase</keyword>